<comment type="similarity">
    <text evidence="4 16">Belongs to the peptidase M14 family.</text>
</comment>
<evidence type="ECO:0000256" key="1">
    <source>
        <dbReference type="ARBA" id="ARBA00001947"/>
    </source>
</evidence>
<evidence type="ECO:0000256" key="7">
    <source>
        <dbReference type="ARBA" id="ARBA00022670"/>
    </source>
</evidence>
<evidence type="ECO:0000313" key="20">
    <source>
        <dbReference type="Proteomes" id="UP000275385"/>
    </source>
</evidence>
<dbReference type="EMBL" id="QVQW01000096">
    <property type="protein sequence ID" value="RKU40634.1"/>
    <property type="molecule type" value="Genomic_DNA"/>
</dbReference>
<dbReference type="GO" id="GO:0004181">
    <property type="term" value="F:metallocarboxypeptidase activity"/>
    <property type="evidence" value="ECO:0007669"/>
    <property type="project" value="InterPro"/>
</dbReference>
<keyword evidence="7" id="KW-0645">Protease</keyword>
<evidence type="ECO:0000256" key="2">
    <source>
        <dbReference type="ARBA" id="ARBA00003091"/>
    </source>
</evidence>
<dbReference type="GO" id="GO:0006508">
    <property type="term" value="P:proteolysis"/>
    <property type="evidence" value="ECO:0007669"/>
    <property type="project" value="UniProtKB-KW"/>
</dbReference>
<dbReference type="GO" id="GO:0008270">
    <property type="term" value="F:zinc ion binding"/>
    <property type="evidence" value="ECO:0007669"/>
    <property type="project" value="InterPro"/>
</dbReference>
<keyword evidence="8" id="KW-0479">Metal-binding</keyword>
<comment type="cofactor">
    <cofactor evidence="1">
        <name>Zn(2+)</name>
        <dbReference type="ChEBI" id="CHEBI:29105"/>
    </cofactor>
</comment>
<evidence type="ECO:0000256" key="16">
    <source>
        <dbReference type="PROSITE-ProRule" id="PRU01379"/>
    </source>
</evidence>
<dbReference type="Gene3D" id="3.40.630.10">
    <property type="entry name" value="Zn peptidases"/>
    <property type="match status" value="1"/>
</dbReference>
<dbReference type="SMART" id="SM00631">
    <property type="entry name" value="Zn_pept"/>
    <property type="match status" value="1"/>
</dbReference>
<dbReference type="OrthoDB" id="3626597at2759"/>
<evidence type="ECO:0000256" key="3">
    <source>
        <dbReference type="ARBA" id="ARBA00004613"/>
    </source>
</evidence>
<accession>A0A420XY95</accession>
<dbReference type="PRINTS" id="PR00765">
    <property type="entry name" value="CRBOXYPTASEA"/>
</dbReference>
<protein>
    <recommendedName>
        <fullName evidence="18">Peptidase M14 domain-containing protein</fullName>
    </recommendedName>
</protein>
<sequence length="426" mass="46531">MTFFLIHPYRLALFVAVAVAAGVQPRPAKLSYDGYKVFRVSVGRDVARVNDIVSHLGLTTWKGAPRAGAFADIVVPPTQLAGFHDEVAGLNVSTMHEDLGASIAEESAFHPYATGSANATWFNSYHSYSDHLQFLTDLGAQYPSQSEIVTAGKSLNGNPITGIHFWGSSGKGVKPAVVFHGTVHAREWISTMVVEYMAYNLLTKYASSSEVKGFVDKYDFYIFPVVNPDGFLYTQNTDRMWRKNRQTTAGSSCVGHDINRNWPYQWSVSGGASTNPCDEDFKGVSQGDAPETTALSSWLQKTKTAQGLKLFIDYHSYSQLFMTPYGYSCTAVATKNAELQSLAKGAVAAIKAVHGTTFQYGPICSTIYKATGSSVDYVNDVVKGDYTFTSELRDTGNYGFVLPAAQILPSGEETYAGVRYLLLNMK</sequence>
<evidence type="ECO:0000259" key="18">
    <source>
        <dbReference type="PROSITE" id="PS52035"/>
    </source>
</evidence>
<feature type="signal peptide" evidence="17">
    <location>
        <begin position="1"/>
        <end position="22"/>
    </location>
</feature>
<keyword evidence="11" id="KW-0862">Zinc</keyword>
<evidence type="ECO:0000256" key="5">
    <source>
        <dbReference type="ARBA" id="ARBA00022525"/>
    </source>
</evidence>
<evidence type="ECO:0000256" key="17">
    <source>
        <dbReference type="SAM" id="SignalP"/>
    </source>
</evidence>
<comment type="caution">
    <text evidence="19">The sequence shown here is derived from an EMBL/GenBank/DDBJ whole genome shotgun (WGS) entry which is preliminary data.</text>
</comment>
<keyword evidence="5" id="KW-0964">Secreted</keyword>
<feature type="domain" description="Peptidase M14" evidence="18">
    <location>
        <begin position="124"/>
        <end position="425"/>
    </location>
</feature>
<dbReference type="Proteomes" id="UP000275385">
    <property type="component" value="Unassembled WGS sequence"/>
</dbReference>
<dbReference type="STRING" id="177199.A0A420XY95"/>
<evidence type="ECO:0000256" key="13">
    <source>
        <dbReference type="ARBA" id="ARBA00023049"/>
    </source>
</evidence>
<proteinExistence type="inferred from homology"/>
<dbReference type="SUPFAM" id="SSF54897">
    <property type="entry name" value="Protease propeptides/inhibitors"/>
    <property type="match status" value="1"/>
</dbReference>
<dbReference type="CDD" id="cd03860">
    <property type="entry name" value="M14_CP_A-B_like"/>
    <property type="match status" value="1"/>
</dbReference>
<evidence type="ECO:0000256" key="4">
    <source>
        <dbReference type="ARBA" id="ARBA00005988"/>
    </source>
</evidence>
<evidence type="ECO:0000256" key="9">
    <source>
        <dbReference type="ARBA" id="ARBA00022729"/>
    </source>
</evidence>
<dbReference type="SUPFAM" id="SSF53187">
    <property type="entry name" value="Zn-dependent exopeptidases"/>
    <property type="match status" value="1"/>
</dbReference>
<keyword evidence="15" id="KW-1015">Disulfide bond</keyword>
<gene>
    <name evidence="19" type="ORF">DL546_001605</name>
</gene>
<evidence type="ECO:0000313" key="19">
    <source>
        <dbReference type="EMBL" id="RKU40634.1"/>
    </source>
</evidence>
<dbReference type="Pfam" id="PF02244">
    <property type="entry name" value="Propep_M14"/>
    <property type="match status" value="1"/>
</dbReference>
<dbReference type="InterPro" id="IPR000834">
    <property type="entry name" value="Peptidase_M14"/>
</dbReference>
<comment type="function">
    <text evidence="2">Extracellular metalloprotease that contributes to pathogenicity.</text>
</comment>
<evidence type="ECO:0000256" key="10">
    <source>
        <dbReference type="ARBA" id="ARBA00022801"/>
    </source>
</evidence>
<dbReference type="PROSITE" id="PS00132">
    <property type="entry name" value="CARBOXYPEPT_ZN_1"/>
    <property type="match status" value="1"/>
</dbReference>
<evidence type="ECO:0000256" key="14">
    <source>
        <dbReference type="ARBA" id="ARBA00023145"/>
    </source>
</evidence>
<comment type="subcellular location">
    <subcellularLocation>
        <location evidence="3">Secreted</location>
    </subcellularLocation>
</comment>
<dbReference type="InterPro" id="IPR057246">
    <property type="entry name" value="CARBOXYPEPT_ZN_1"/>
</dbReference>
<evidence type="ECO:0000256" key="15">
    <source>
        <dbReference type="ARBA" id="ARBA00023157"/>
    </source>
</evidence>
<keyword evidence="10" id="KW-0378">Hydrolase</keyword>
<evidence type="ECO:0000256" key="12">
    <source>
        <dbReference type="ARBA" id="ARBA00023026"/>
    </source>
</evidence>
<dbReference type="FunFam" id="3.40.630.10:FF:000165">
    <property type="entry name" value="Glucan 1,4-alpha-glucosidase, putative"/>
    <property type="match status" value="1"/>
</dbReference>
<keyword evidence="12" id="KW-0843">Virulence</keyword>
<evidence type="ECO:0000256" key="8">
    <source>
        <dbReference type="ARBA" id="ARBA00022723"/>
    </source>
</evidence>
<dbReference type="Gene3D" id="3.30.70.340">
    <property type="entry name" value="Metallocarboxypeptidase-like"/>
    <property type="match status" value="1"/>
</dbReference>
<keyword evidence="14" id="KW-0865">Zymogen</keyword>
<keyword evidence="13" id="KW-0482">Metalloprotease</keyword>
<keyword evidence="20" id="KW-1185">Reference proteome</keyword>
<feature type="active site" description="Proton donor/acceptor" evidence="16">
    <location>
        <position position="391"/>
    </location>
</feature>
<dbReference type="GO" id="GO:0005576">
    <property type="term" value="C:extracellular region"/>
    <property type="evidence" value="ECO:0007669"/>
    <property type="project" value="UniProtKB-SubCell"/>
</dbReference>
<dbReference type="Pfam" id="PF00246">
    <property type="entry name" value="Peptidase_M14"/>
    <property type="match status" value="1"/>
</dbReference>
<dbReference type="InterPro" id="IPR036990">
    <property type="entry name" value="M14A-like_propep"/>
</dbReference>
<dbReference type="PROSITE" id="PS52035">
    <property type="entry name" value="PEPTIDASE_M14"/>
    <property type="match status" value="1"/>
</dbReference>
<name>A0A420XY95_9PEZI</name>
<evidence type="ECO:0000256" key="6">
    <source>
        <dbReference type="ARBA" id="ARBA00022645"/>
    </source>
</evidence>
<organism evidence="19 20">
    <name type="scientific">Coniochaeta pulveracea</name>
    <dbReference type="NCBI Taxonomy" id="177199"/>
    <lineage>
        <taxon>Eukaryota</taxon>
        <taxon>Fungi</taxon>
        <taxon>Dikarya</taxon>
        <taxon>Ascomycota</taxon>
        <taxon>Pezizomycotina</taxon>
        <taxon>Sordariomycetes</taxon>
        <taxon>Sordariomycetidae</taxon>
        <taxon>Coniochaetales</taxon>
        <taxon>Coniochaetaceae</taxon>
        <taxon>Coniochaeta</taxon>
    </lineage>
</organism>
<evidence type="ECO:0000256" key="11">
    <source>
        <dbReference type="ARBA" id="ARBA00022833"/>
    </source>
</evidence>
<dbReference type="InterPro" id="IPR003146">
    <property type="entry name" value="M14A_act_pep"/>
</dbReference>
<reference evidence="19 20" key="1">
    <citation type="submission" date="2018-08" db="EMBL/GenBank/DDBJ databases">
        <title>Draft genome of the lignicolous fungus Coniochaeta pulveracea.</title>
        <authorList>
            <person name="Borstlap C.J."/>
            <person name="De Witt R.N."/>
            <person name="Botha A."/>
            <person name="Volschenk H."/>
        </authorList>
    </citation>
    <scope>NUCLEOTIDE SEQUENCE [LARGE SCALE GENOMIC DNA]</scope>
    <source>
        <strain evidence="19 20">CAB683</strain>
    </source>
</reference>
<feature type="chain" id="PRO_5019235654" description="Peptidase M14 domain-containing protein" evidence="17">
    <location>
        <begin position="23"/>
        <end position="426"/>
    </location>
</feature>
<dbReference type="PANTHER" id="PTHR11705">
    <property type="entry name" value="PROTEASE FAMILY M14 CARBOXYPEPTIDASE A,B"/>
    <property type="match status" value="1"/>
</dbReference>
<dbReference type="AlphaFoldDB" id="A0A420XY95"/>
<keyword evidence="6" id="KW-0121">Carboxypeptidase</keyword>
<dbReference type="PANTHER" id="PTHR11705:SF143">
    <property type="entry name" value="SLL0236 PROTEIN"/>
    <property type="match status" value="1"/>
</dbReference>
<keyword evidence="9 17" id="KW-0732">Signal</keyword>